<protein>
    <submittedName>
        <fullName evidence="4">PaaI family thioesterase</fullName>
    </submittedName>
</protein>
<evidence type="ECO:0000313" key="5">
    <source>
        <dbReference type="Proteomes" id="UP000729290"/>
    </source>
</evidence>
<dbReference type="RefSeq" id="WP_205134071.1">
    <property type="nucleotide sequence ID" value="NZ_JACSNT010000012.1"/>
</dbReference>
<name>A0ABS2GC81_9FIRM</name>
<dbReference type="PANTHER" id="PTHR21660">
    <property type="entry name" value="THIOESTERASE SUPERFAMILY MEMBER-RELATED"/>
    <property type="match status" value="1"/>
</dbReference>
<sequence>MNFNEIPGLSQEHMEAWFREGTGPDSPRLKNGVIAKMKPSFVSCDFLAGESVMSFQVLDWELNPQQMIHGGITSTGFDTSLGMLCHYYASPNILTTVNLSTSFLRPIRLGDTMFFHSKIKSFGRSLVTMDGEVYLKSSGKLAATATGTFKILHYKTKQKLLAQKAAEEGKSL</sequence>
<comment type="similarity">
    <text evidence="1">Belongs to the thioesterase PaaI family.</text>
</comment>
<dbReference type="InterPro" id="IPR039298">
    <property type="entry name" value="ACOT13"/>
</dbReference>
<dbReference type="CDD" id="cd03443">
    <property type="entry name" value="PaaI_thioesterase"/>
    <property type="match status" value="1"/>
</dbReference>
<feature type="domain" description="Thioesterase" evidence="3">
    <location>
        <begin position="67"/>
        <end position="140"/>
    </location>
</feature>
<dbReference type="InterPro" id="IPR029069">
    <property type="entry name" value="HotDog_dom_sf"/>
</dbReference>
<evidence type="ECO:0000313" key="4">
    <source>
        <dbReference type="EMBL" id="MBM6878320.1"/>
    </source>
</evidence>
<keyword evidence="2" id="KW-0378">Hydrolase</keyword>
<dbReference type="InterPro" id="IPR006683">
    <property type="entry name" value="Thioestr_dom"/>
</dbReference>
<organism evidence="4 5">
    <name type="scientific">Anaerotignum lactatifermentans</name>
    <dbReference type="NCBI Taxonomy" id="160404"/>
    <lineage>
        <taxon>Bacteria</taxon>
        <taxon>Bacillati</taxon>
        <taxon>Bacillota</taxon>
        <taxon>Clostridia</taxon>
        <taxon>Lachnospirales</taxon>
        <taxon>Anaerotignaceae</taxon>
        <taxon>Anaerotignum</taxon>
    </lineage>
</organism>
<dbReference type="EMBL" id="JACSNV010000012">
    <property type="protein sequence ID" value="MBM6878320.1"/>
    <property type="molecule type" value="Genomic_DNA"/>
</dbReference>
<dbReference type="Proteomes" id="UP000729290">
    <property type="component" value="Unassembled WGS sequence"/>
</dbReference>
<proteinExistence type="inferred from homology"/>
<keyword evidence="5" id="KW-1185">Reference proteome</keyword>
<evidence type="ECO:0000259" key="3">
    <source>
        <dbReference type="Pfam" id="PF03061"/>
    </source>
</evidence>
<evidence type="ECO:0000256" key="2">
    <source>
        <dbReference type="ARBA" id="ARBA00022801"/>
    </source>
</evidence>
<dbReference type="Pfam" id="PF03061">
    <property type="entry name" value="4HBT"/>
    <property type="match status" value="1"/>
</dbReference>
<dbReference type="SUPFAM" id="SSF54637">
    <property type="entry name" value="Thioesterase/thiol ester dehydrase-isomerase"/>
    <property type="match status" value="1"/>
</dbReference>
<dbReference type="PANTHER" id="PTHR21660:SF1">
    <property type="entry name" value="ACYL-COENZYME A THIOESTERASE 13"/>
    <property type="match status" value="1"/>
</dbReference>
<gene>
    <name evidence="4" type="ORF">H9X83_09145</name>
</gene>
<dbReference type="Gene3D" id="3.10.129.10">
    <property type="entry name" value="Hotdog Thioesterase"/>
    <property type="match status" value="1"/>
</dbReference>
<evidence type="ECO:0000256" key="1">
    <source>
        <dbReference type="ARBA" id="ARBA00008324"/>
    </source>
</evidence>
<comment type="caution">
    <text evidence="4">The sequence shown here is derived from an EMBL/GenBank/DDBJ whole genome shotgun (WGS) entry which is preliminary data.</text>
</comment>
<accession>A0ABS2GC81</accession>
<reference evidence="4 5" key="1">
    <citation type="journal article" date="2021" name="Sci. Rep.">
        <title>The distribution of antibiotic resistance genes in chicken gut microbiota commensals.</title>
        <authorList>
            <person name="Juricova H."/>
            <person name="Matiasovicova J."/>
            <person name="Kubasova T."/>
            <person name="Cejkova D."/>
            <person name="Rychlik I."/>
        </authorList>
    </citation>
    <scope>NUCLEOTIDE SEQUENCE [LARGE SCALE GENOMIC DNA]</scope>
    <source>
        <strain evidence="4 5">An431b</strain>
    </source>
</reference>